<feature type="binding site" evidence="5">
    <location>
        <begin position="339"/>
        <end position="340"/>
    </location>
    <ligand>
        <name>substrate</name>
    </ligand>
</feature>
<evidence type="ECO:0000256" key="1">
    <source>
        <dbReference type="ARBA" id="ARBA00006768"/>
    </source>
</evidence>
<keyword evidence="3" id="KW-0808">Transferase</keyword>
<feature type="domain" description="Glycoside hydrolase family 65 central catalytic" evidence="6">
    <location>
        <begin position="304"/>
        <end position="680"/>
    </location>
</feature>
<dbReference type="InterPro" id="IPR005195">
    <property type="entry name" value="Glyco_hydro_65_M"/>
</dbReference>
<evidence type="ECO:0000256" key="4">
    <source>
        <dbReference type="PIRSR" id="PIRSR036289-50"/>
    </source>
</evidence>
<dbReference type="PANTHER" id="PTHR11051">
    <property type="entry name" value="GLYCOSYL HYDROLASE-RELATED"/>
    <property type="match status" value="1"/>
</dbReference>
<dbReference type="SUPFAM" id="SSF74650">
    <property type="entry name" value="Galactose mutarotase-like"/>
    <property type="match status" value="1"/>
</dbReference>
<comment type="similarity">
    <text evidence="1">Belongs to the glycosyl hydrolase 65 family.</text>
</comment>
<evidence type="ECO:0000256" key="5">
    <source>
        <dbReference type="PIRSR" id="PIRSR036289-51"/>
    </source>
</evidence>
<evidence type="ECO:0000313" key="9">
    <source>
        <dbReference type="EMBL" id="PNR95016.1"/>
    </source>
</evidence>
<dbReference type="Gene3D" id="2.60.420.10">
    <property type="entry name" value="Maltose phosphorylase, domain 3"/>
    <property type="match status" value="1"/>
</dbReference>
<evidence type="ECO:0000259" key="8">
    <source>
        <dbReference type="Pfam" id="PF03636"/>
    </source>
</evidence>
<evidence type="ECO:0000259" key="6">
    <source>
        <dbReference type="Pfam" id="PF03632"/>
    </source>
</evidence>
<feature type="active site" description="Proton donor" evidence="4">
    <location>
        <position position="479"/>
    </location>
</feature>
<dbReference type="Pfam" id="PF03636">
    <property type="entry name" value="Glyco_hydro_65N"/>
    <property type="match status" value="1"/>
</dbReference>
<dbReference type="SUPFAM" id="SSF48208">
    <property type="entry name" value="Six-hairpin glycosidases"/>
    <property type="match status" value="1"/>
</dbReference>
<dbReference type="InterPro" id="IPR012341">
    <property type="entry name" value="6hp_glycosidase-like_sf"/>
</dbReference>
<dbReference type="GO" id="GO:0004553">
    <property type="term" value="F:hydrolase activity, hydrolyzing O-glycosyl compounds"/>
    <property type="evidence" value="ECO:0007669"/>
    <property type="project" value="TreeGrafter"/>
</dbReference>
<reference evidence="9 10" key="1">
    <citation type="submission" date="2013-12" db="EMBL/GenBank/DDBJ databases">
        <title>Comparative genomics of Petrotoga isolates.</title>
        <authorList>
            <person name="Nesbo C.L."/>
            <person name="Charchuk R."/>
            <person name="Chow K."/>
        </authorList>
    </citation>
    <scope>NUCLEOTIDE SEQUENCE [LARGE SCALE GENOMIC DNA]</scope>
    <source>
        <strain evidence="9 10">DSM 13574</strain>
    </source>
</reference>
<evidence type="ECO:0000313" key="10">
    <source>
        <dbReference type="Proteomes" id="UP000236434"/>
    </source>
</evidence>
<accession>A0A2K1NWV1</accession>
<sequence>MSLWQIEQDGYNQEENKKYETIFTLANGYRGFRGFNEFSSEGWKGNFIAGIYDKSEAEVQEIVNNPDPLTIKFYIDGEAINLDNHKIRSFKRFLDMRKAVLKTNIEIELGSRKILMINAERFVSKNNVHRWAAKYEIIPKNFSGKLIVENTIDGSITNSMYDPYKEVKHYNVLEMKDLKPGIFLKSSTKDKAIDVIEATTLRCYRNNNNLLRNRSFKILGDKAKELYEIFLEKDETYTIYKYGVTYTTRDKISDIEKVSEEALVEFAFKGYEKELKKHFEEWEKIWEDIDIEIKGDKKAQLGIRFNVFQLTSCANKNDTNISIAAKGLHGEGYKGHIFWDTEIFMVPFFVYTQSETAKSLLLYRYNTLNGARENALLNGYKGAQFPWESTDTGLETTPKWGKDYLGNPVRIWTGDEEIHISADVPFAYWEYFRATNDEDFMFDYGAEIFFETAKFWESRLEYNEQKDRYEINNVIGPDEFHEHVNNNAYTNYLVRWNLQKAHEISNLLKQKDFIKYDRLCNNLGLSEQDFTNWKEISEKIFIPKFGNTELIEQFEGYFELKDYVINEWDKNKMPLWPKGIEINKLDKTQLVKQADVIMLLLLFEDEFDCNTKKLNYDYYEKRTMHKSSLSPSMYSIMGLKVGDTHNAYEYFMKTVMTDLEDNQGNAEFGLHAASAGGSWQSVVYGFGGLSVDENGVLNLNPWIPEKWENLSFKIYWKGARITISIFQDKIILESTHDLKIKVFSQDYSLKGYKPFVFDTSNTI</sequence>
<evidence type="ECO:0000256" key="3">
    <source>
        <dbReference type="ARBA" id="ARBA00022679"/>
    </source>
</evidence>
<dbReference type="Gene3D" id="1.50.10.10">
    <property type="match status" value="1"/>
</dbReference>
<dbReference type="Pfam" id="PF03633">
    <property type="entry name" value="Glyco_hydro_65C"/>
    <property type="match status" value="1"/>
</dbReference>
<dbReference type="Pfam" id="PF03632">
    <property type="entry name" value="Glyco_hydro_65m"/>
    <property type="match status" value="1"/>
</dbReference>
<dbReference type="InterPro" id="IPR037018">
    <property type="entry name" value="GH65_N"/>
</dbReference>
<comment type="caution">
    <text evidence="9">The sequence shown here is derived from an EMBL/GenBank/DDBJ whole genome shotgun (WGS) entry which is preliminary data.</text>
</comment>
<dbReference type="InterPro" id="IPR008928">
    <property type="entry name" value="6-hairpin_glycosidase_sf"/>
</dbReference>
<dbReference type="Proteomes" id="UP000236434">
    <property type="component" value="Unassembled WGS sequence"/>
</dbReference>
<keyword evidence="2" id="KW-0328">Glycosyltransferase</keyword>
<organism evidence="9 10">
    <name type="scientific">Petrotoga olearia DSM 13574</name>
    <dbReference type="NCBI Taxonomy" id="1122955"/>
    <lineage>
        <taxon>Bacteria</taxon>
        <taxon>Thermotogati</taxon>
        <taxon>Thermotogota</taxon>
        <taxon>Thermotogae</taxon>
        <taxon>Petrotogales</taxon>
        <taxon>Petrotogaceae</taxon>
        <taxon>Petrotoga</taxon>
    </lineage>
</organism>
<evidence type="ECO:0000256" key="2">
    <source>
        <dbReference type="ARBA" id="ARBA00022676"/>
    </source>
</evidence>
<feature type="binding site" evidence="5">
    <location>
        <begin position="592"/>
        <end position="593"/>
    </location>
    <ligand>
        <name>substrate</name>
    </ligand>
</feature>
<dbReference type="InterPro" id="IPR011013">
    <property type="entry name" value="Gal_mutarotase_sf_dom"/>
</dbReference>
<dbReference type="PIRSF" id="PIRSF036289">
    <property type="entry name" value="Glycosyl_hydrolase_malt_phosph"/>
    <property type="match status" value="1"/>
</dbReference>
<proteinExistence type="inferred from homology"/>
<dbReference type="Gene3D" id="2.70.98.40">
    <property type="entry name" value="Glycoside hydrolase, family 65, N-terminal domain"/>
    <property type="match status" value="1"/>
</dbReference>
<feature type="domain" description="Glycoside hydrolase family 65 N-terminal" evidence="8">
    <location>
        <begin position="8"/>
        <end position="249"/>
    </location>
</feature>
<dbReference type="EMBL" id="AZRL01000022">
    <property type="protein sequence ID" value="PNR95016.1"/>
    <property type="molecule type" value="Genomic_DNA"/>
</dbReference>
<dbReference type="InterPro" id="IPR005196">
    <property type="entry name" value="Glyco_hydro_65_N"/>
</dbReference>
<dbReference type="GO" id="GO:0030246">
    <property type="term" value="F:carbohydrate binding"/>
    <property type="evidence" value="ECO:0007669"/>
    <property type="project" value="InterPro"/>
</dbReference>
<feature type="domain" description="Glycoside hydrolase family 65 C-terminal" evidence="7">
    <location>
        <begin position="693"/>
        <end position="748"/>
    </location>
</feature>
<dbReference type="InterPro" id="IPR005194">
    <property type="entry name" value="Glyco_hydro_65_C"/>
</dbReference>
<dbReference type="AlphaFoldDB" id="A0A2K1NWV1"/>
<dbReference type="RefSeq" id="WP_103067663.1">
    <property type="nucleotide sequence ID" value="NZ_AZRL01000022.1"/>
</dbReference>
<gene>
    <name evidence="9" type="ORF">X929_09125</name>
</gene>
<dbReference type="OrthoDB" id="9758855at2"/>
<dbReference type="InterPro" id="IPR017045">
    <property type="entry name" value="Malt_Pase/Glycosyl_Hdrlase"/>
</dbReference>
<evidence type="ECO:0000259" key="7">
    <source>
        <dbReference type="Pfam" id="PF03633"/>
    </source>
</evidence>
<dbReference type="GO" id="GO:0005975">
    <property type="term" value="P:carbohydrate metabolic process"/>
    <property type="evidence" value="ECO:0007669"/>
    <property type="project" value="InterPro"/>
</dbReference>
<protein>
    <submittedName>
        <fullName evidence="9">Kojibiose phosphorylase</fullName>
    </submittedName>
</protein>
<name>A0A2K1NWV1_9BACT</name>
<dbReference type="GO" id="GO:0016757">
    <property type="term" value="F:glycosyltransferase activity"/>
    <property type="evidence" value="ECO:0007669"/>
    <property type="project" value="UniProtKB-KW"/>
</dbReference>
<dbReference type="PANTHER" id="PTHR11051:SF8">
    <property type="entry name" value="PROTEIN-GLUCOSYLGALACTOSYLHYDROXYLYSINE GLUCOSIDASE"/>
    <property type="match status" value="1"/>
</dbReference>